<dbReference type="Pfam" id="PF02567">
    <property type="entry name" value="PhzC-PhzF"/>
    <property type="match status" value="1"/>
</dbReference>
<dbReference type="Gene3D" id="3.10.310.10">
    <property type="entry name" value="Diaminopimelate Epimerase, Chain A, domain 1"/>
    <property type="match status" value="2"/>
</dbReference>
<dbReference type="PANTHER" id="PTHR13774">
    <property type="entry name" value="PHENAZINE BIOSYNTHESIS PROTEIN"/>
    <property type="match status" value="1"/>
</dbReference>
<name>A0ABU4RAR0_9FLAO</name>
<evidence type="ECO:0000256" key="1">
    <source>
        <dbReference type="ARBA" id="ARBA00008270"/>
    </source>
</evidence>
<protein>
    <submittedName>
        <fullName evidence="3">PhzF family phenazine biosynthesis protein</fullName>
    </submittedName>
</protein>
<dbReference type="Proteomes" id="UP001273350">
    <property type="component" value="Unassembled WGS sequence"/>
</dbReference>
<dbReference type="EMBL" id="JAWXVI010000004">
    <property type="protein sequence ID" value="MDX6189341.1"/>
    <property type="molecule type" value="Genomic_DNA"/>
</dbReference>
<comment type="caution">
    <text evidence="3">The sequence shown here is derived from an EMBL/GenBank/DDBJ whole genome shotgun (WGS) entry which is preliminary data.</text>
</comment>
<comment type="similarity">
    <text evidence="1">Belongs to the PhzF family.</text>
</comment>
<dbReference type="PANTHER" id="PTHR13774:SF17">
    <property type="entry name" value="PHENAZINE BIOSYNTHESIS-LIKE DOMAIN-CONTAINING PROTEIN"/>
    <property type="match status" value="1"/>
</dbReference>
<gene>
    <name evidence="3" type="ORF">SGQ83_08290</name>
</gene>
<dbReference type="PIRSF" id="PIRSF016184">
    <property type="entry name" value="PhzC_PhzF"/>
    <property type="match status" value="1"/>
</dbReference>
<dbReference type="InterPro" id="IPR003719">
    <property type="entry name" value="Phenazine_PhzF-like"/>
</dbReference>
<dbReference type="SUPFAM" id="SSF54506">
    <property type="entry name" value="Diaminopimelate epimerase-like"/>
    <property type="match status" value="1"/>
</dbReference>
<dbReference type="NCBIfam" id="TIGR00654">
    <property type="entry name" value="PhzF_family"/>
    <property type="match status" value="1"/>
</dbReference>
<proteinExistence type="inferred from homology"/>
<keyword evidence="4" id="KW-1185">Reference proteome</keyword>
<evidence type="ECO:0000313" key="3">
    <source>
        <dbReference type="EMBL" id="MDX6189341.1"/>
    </source>
</evidence>
<accession>A0ABU4RAR0</accession>
<reference evidence="3 4" key="1">
    <citation type="submission" date="2023-11" db="EMBL/GenBank/DDBJ databases">
        <title>Unpublished Manusciprt.</title>
        <authorList>
            <person name="Saticioglu I.B."/>
            <person name="Ay H."/>
            <person name="Ajmi N."/>
            <person name="Altun S."/>
            <person name="Duman M."/>
        </authorList>
    </citation>
    <scope>NUCLEOTIDE SEQUENCE [LARGE SCALE GENOMIC DNA]</scope>
    <source>
        <strain evidence="3 4">Fl-318</strain>
    </source>
</reference>
<organism evidence="3 4">
    <name type="scientific">Flavobacterium cupriresistens</name>
    <dbReference type="NCBI Taxonomy" id="2893885"/>
    <lineage>
        <taxon>Bacteria</taxon>
        <taxon>Pseudomonadati</taxon>
        <taxon>Bacteroidota</taxon>
        <taxon>Flavobacteriia</taxon>
        <taxon>Flavobacteriales</taxon>
        <taxon>Flavobacteriaceae</taxon>
        <taxon>Flavobacterium</taxon>
    </lineage>
</organism>
<evidence type="ECO:0000313" key="4">
    <source>
        <dbReference type="Proteomes" id="UP001273350"/>
    </source>
</evidence>
<dbReference type="RefSeq" id="WP_230002045.1">
    <property type="nucleotide sequence ID" value="NZ_CP087134.1"/>
</dbReference>
<evidence type="ECO:0000256" key="2">
    <source>
        <dbReference type="ARBA" id="ARBA00023235"/>
    </source>
</evidence>
<sequence>MKVFIIDAFTDQAFKGNPAGVCLVEKEISTATMQAIASELNLSETAFLRRSETSDTDYSIQYFTPTVAIDFCGHATLAAAKLVLHHLNKPFVNFTTFHNLKVHAGSEGENIKMKFPLYDAIDYTPNKELYEAFGIDNPIATKFAKELDMLIIEVSDKTTLENITPDFAKAIQSSDVIKEVVVTAKSEDAYYDFYSRCFCPWIGINEDPVTGASHSVLAKYWSQVLGKTEMRAYQTSKRGGFMQLKISSNTELEVISNAKIIVEGKINID</sequence>
<keyword evidence="2" id="KW-0413">Isomerase</keyword>